<dbReference type="GO" id="GO:0008289">
    <property type="term" value="F:lipid binding"/>
    <property type="evidence" value="ECO:0007669"/>
    <property type="project" value="InterPro"/>
</dbReference>
<keyword evidence="3" id="KW-1185">Reference proteome</keyword>
<feature type="compositionally biased region" description="Polar residues" evidence="1">
    <location>
        <begin position="390"/>
        <end position="401"/>
    </location>
</feature>
<gene>
    <name evidence="2" type="ORF">BUALT_Bualt15G0139300</name>
</gene>
<dbReference type="Proteomes" id="UP000826271">
    <property type="component" value="Unassembled WGS sequence"/>
</dbReference>
<evidence type="ECO:0000313" key="2">
    <source>
        <dbReference type="EMBL" id="KAG8369323.1"/>
    </source>
</evidence>
<dbReference type="EMBL" id="WHWC01000015">
    <property type="protein sequence ID" value="KAG8369323.1"/>
    <property type="molecule type" value="Genomic_DNA"/>
</dbReference>
<dbReference type="AlphaFoldDB" id="A0AAV6WQY8"/>
<reference evidence="2" key="1">
    <citation type="submission" date="2019-10" db="EMBL/GenBank/DDBJ databases">
        <authorList>
            <person name="Zhang R."/>
            <person name="Pan Y."/>
            <person name="Wang J."/>
            <person name="Ma R."/>
            <person name="Yu S."/>
        </authorList>
    </citation>
    <scope>NUCLEOTIDE SEQUENCE</scope>
    <source>
        <strain evidence="2">LA-IB0</strain>
        <tissue evidence="2">Leaf</tissue>
    </source>
</reference>
<organism evidence="2 3">
    <name type="scientific">Buddleja alternifolia</name>
    <dbReference type="NCBI Taxonomy" id="168488"/>
    <lineage>
        <taxon>Eukaryota</taxon>
        <taxon>Viridiplantae</taxon>
        <taxon>Streptophyta</taxon>
        <taxon>Embryophyta</taxon>
        <taxon>Tracheophyta</taxon>
        <taxon>Spermatophyta</taxon>
        <taxon>Magnoliopsida</taxon>
        <taxon>eudicotyledons</taxon>
        <taxon>Gunneridae</taxon>
        <taxon>Pentapetalae</taxon>
        <taxon>asterids</taxon>
        <taxon>lamiids</taxon>
        <taxon>Lamiales</taxon>
        <taxon>Scrophulariaceae</taxon>
        <taxon>Buddlejeae</taxon>
        <taxon>Buddleja</taxon>
    </lineage>
</organism>
<accession>A0AAV6WQY8</accession>
<dbReference type="InterPro" id="IPR045050">
    <property type="entry name" value="Synaptotagmin_plant"/>
</dbReference>
<proteinExistence type="predicted"/>
<comment type="caution">
    <text evidence="2">The sequence shown here is derived from an EMBL/GenBank/DDBJ whole genome shotgun (WGS) entry which is preliminary data.</text>
</comment>
<evidence type="ECO:0000256" key="1">
    <source>
        <dbReference type="SAM" id="MobiDB-lite"/>
    </source>
</evidence>
<dbReference type="PANTHER" id="PTHR10774:SF190">
    <property type="entry name" value="C2 CALCIUM_LIPID-BINDING ENDONUCLEASE_EXONUCLEASE_PHOSPHATASE-RELATED"/>
    <property type="match status" value="1"/>
</dbReference>
<protein>
    <submittedName>
        <fullName evidence="2">Uncharacterized protein</fullName>
    </submittedName>
</protein>
<dbReference type="PANTHER" id="PTHR10774">
    <property type="entry name" value="EXTENDED SYNAPTOTAGMIN-RELATED"/>
    <property type="match status" value="1"/>
</dbReference>
<name>A0AAV6WQY8_9LAMI</name>
<dbReference type="GO" id="GO:0005783">
    <property type="term" value="C:endoplasmic reticulum"/>
    <property type="evidence" value="ECO:0007669"/>
    <property type="project" value="TreeGrafter"/>
</dbReference>
<feature type="region of interest" description="Disordered" evidence="1">
    <location>
        <begin position="385"/>
        <end position="413"/>
    </location>
</feature>
<sequence>MLLDLMFLKWTFPASKTQSWKVALGNVLYNLVKWLNKQLSNLWQSVADLNHAFYISGIRLPAKSVHIANFFLECFLSQVAEAVIRESVEPLLEEYRLPGITSLKFSKLSLGTVAPKIEGCKPTIGKLIKSLVSLDRLRWIQVQSLNEGQITMDIDLRGGEIATLCLLQMKDLQVFTVVRSIFQHCHEIPCIFAVVVSLLAESKSQIDYTLQSVGGSLTALPGFSDMIDVVYCISFFSELELKLVGKLTLIVMRANYLKNMDDWEIRSLRCCLAWYDFGIRCCITSLKRKSTWLPLRMRKRILEERKKLKEIGVIGSTMDALHGIVGLVGPGVGMVGIGIVGGVGLVGSGICAGAKIVESGFKAVGSGLSKAGKFVGRTITGKSSAYRKGGTSTPVNNSLQENGGAKPLPHTTT</sequence>
<evidence type="ECO:0000313" key="3">
    <source>
        <dbReference type="Proteomes" id="UP000826271"/>
    </source>
</evidence>